<protein>
    <recommendedName>
        <fullName evidence="7">DUF4832 domain-containing protein</fullName>
    </recommendedName>
</protein>
<sequence length="436" mass="49951">MKKLHLHPLIFGVLLGSWCNSYATEPLSVKKRYAPSRSLFANPERGWIVHRFLNDMWGLDELRDSKENVSLILIKIDISADRNSEHIGQGKLMEIKSGLEKCRTHGLKAILRSAYGWTNTSFPDPKNIQTIVTHVLDMKPIYNAFKDIIIAVEMGMFGPWGEMHSSTHSTINDKPDYPIKASALKSVHKAYMSALPRTRSVLLRRPAYVRQIFDSDQPLMSSDAYKNTAKARTGYFNDGYLNSEDDAGTFNKTWGRERELTYVNQMTRYTFFGGETYGTPNGNYNNAHNALLESKQQHMTYLHRDYDPLIYFAWGSSIKDDFTRQLGYRFQLESLSYSQQVAPGGIFTFHLKMWNVGFAAMHLHRPVSLILDNAKTGRENINYSASLQVDPRNWTPEAGLISIDRKFRIPARIKEGTWRLLLALPDDNPQLKNDSR</sequence>
<dbReference type="Pfam" id="PF16116">
    <property type="entry name" value="DUF4832"/>
    <property type="match status" value="1"/>
</dbReference>
<dbReference type="AlphaFoldDB" id="A0A815ZX59"/>
<keyword evidence="6" id="KW-1185">Reference proteome</keyword>
<dbReference type="Proteomes" id="UP000681722">
    <property type="component" value="Unassembled WGS sequence"/>
</dbReference>
<dbReference type="InterPro" id="IPR032267">
    <property type="entry name" value="DUF4832"/>
</dbReference>
<dbReference type="EMBL" id="CAJOBC010099053">
    <property type="protein sequence ID" value="CAF4458214.1"/>
    <property type="molecule type" value="Genomic_DNA"/>
</dbReference>
<dbReference type="OrthoDB" id="6085154at2759"/>
<name>A0A815ZX59_9BILA</name>
<evidence type="ECO:0008006" key="7">
    <source>
        <dbReference type="Google" id="ProtNLM"/>
    </source>
</evidence>
<gene>
    <name evidence="4" type="ORF">GPM918_LOCUS41536</name>
    <name evidence="5" type="ORF">SRO942_LOCUS42603</name>
</gene>
<evidence type="ECO:0000259" key="3">
    <source>
        <dbReference type="Pfam" id="PF16173"/>
    </source>
</evidence>
<accession>A0A815ZX59</accession>
<evidence type="ECO:0000313" key="4">
    <source>
        <dbReference type="EMBL" id="CAF1587692.1"/>
    </source>
</evidence>
<evidence type="ECO:0000259" key="2">
    <source>
        <dbReference type="Pfam" id="PF16116"/>
    </source>
</evidence>
<evidence type="ECO:0000256" key="1">
    <source>
        <dbReference type="SAM" id="SignalP"/>
    </source>
</evidence>
<organism evidence="4 6">
    <name type="scientific">Didymodactylos carnosus</name>
    <dbReference type="NCBI Taxonomy" id="1234261"/>
    <lineage>
        <taxon>Eukaryota</taxon>
        <taxon>Metazoa</taxon>
        <taxon>Spiralia</taxon>
        <taxon>Gnathifera</taxon>
        <taxon>Rotifera</taxon>
        <taxon>Eurotatoria</taxon>
        <taxon>Bdelloidea</taxon>
        <taxon>Philodinida</taxon>
        <taxon>Philodinidae</taxon>
        <taxon>Didymodactylos</taxon>
    </lineage>
</organism>
<feature type="domain" description="DUF4832" evidence="2">
    <location>
        <begin position="232"/>
        <end position="434"/>
    </location>
</feature>
<comment type="caution">
    <text evidence="4">The sequence shown here is derived from an EMBL/GenBank/DDBJ whole genome shotgun (WGS) entry which is preliminary data.</text>
</comment>
<evidence type="ECO:0000313" key="5">
    <source>
        <dbReference type="EMBL" id="CAF4458214.1"/>
    </source>
</evidence>
<feature type="non-terminal residue" evidence="4">
    <location>
        <position position="436"/>
    </location>
</feature>
<feature type="signal peptide" evidence="1">
    <location>
        <begin position="1"/>
        <end position="23"/>
    </location>
</feature>
<feature type="chain" id="PRO_5036229466" description="DUF4832 domain-containing protein" evidence="1">
    <location>
        <begin position="24"/>
        <end position="436"/>
    </location>
</feature>
<dbReference type="InterPro" id="IPR032379">
    <property type="entry name" value="DUF4874"/>
</dbReference>
<feature type="domain" description="DUF4874" evidence="3">
    <location>
        <begin position="42"/>
        <end position="208"/>
    </location>
</feature>
<dbReference type="Pfam" id="PF16173">
    <property type="entry name" value="DUF4874"/>
    <property type="match status" value="1"/>
</dbReference>
<evidence type="ECO:0000313" key="6">
    <source>
        <dbReference type="Proteomes" id="UP000663829"/>
    </source>
</evidence>
<proteinExistence type="predicted"/>
<keyword evidence="1" id="KW-0732">Signal</keyword>
<dbReference type="EMBL" id="CAJNOQ010032965">
    <property type="protein sequence ID" value="CAF1587692.1"/>
    <property type="molecule type" value="Genomic_DNA"/>
</dbReference>
<dbReference type="Proteomes" id="UP000663829">
    <property type="component" value="Unassembled WGS sequence"/>
</dbReference>
<reference evidence="4" key="1">
    <citation type="submission" date="2021-02" db="EMBL/GenBank/DDBJ databases">
        <authorList>
            <person name="Nowell W R."/>
        </authorList>
    </citation>
    <scope>NUCLEOTIDE SEQUENCE</scope>
</reference>